<dbReference type="Pfam" id="PF00293">
    <property type="entry name" value="NUDIX"/>
    <property type="match status" value="1"/>
</dbReference>
<dbReference type="InterPro" id="IPR020084">
    <property type="entry name" value="NUDIX_hydrolase_CS"/>
</dbReference>
<name>A0ABD6B1T3_9EURY</name>
<dbReference type="PROSITE" id="PS00893">
    <property type="entry name" value="NUDIX_BOX"/>
    <property type="match status" value="1"/>
</dbReference>
<sequence length="178" mass="19018">MTEYPPEFCPYCGSELDASGAPRYRCPGCERSVYHSPSIAASVAVVDETTGELLLGERGTPPSQGRLTMPAGHVDLWEEPATAAARELEEETGLAVDPEALILLGVRDLDAEVDETGITEEKQVICADYAVSFARTSGEPAAADDLDTVQWVAPAEFETLPWAYTGDPAVCRAAIDQV</sequence>
<keyword evidence="4" id="KW-1185">Reference proteome</keyword>
<gene>
    <name evidence="3" type="ORF">ACFR9S_00545</name>
</gene>
<evidence type="ECO:0000259" key="2">
    <source>
        <dbReference type="PROSITE" id="PS51462"/>
    </source>
</evidence>
<dbReference type="AlphaFoldDB" id="A0ABD6B1T3"/>
<proteinExistence type="predicted"/>
<evidence type="ECO:0000313" key="4">
    <source>
        <dbReference type="Proteomes" id="UP001597111"/>
    </source>
</evidence>
<protein>
    <submittedName>
        <fullName evidence="3">NUDIX domain-containing protein</fullName>
    </submittedName>
</protein>
<dbReference type="RefSeq" id="WP_379732907.1">
    <property type="nucleotide sequence ID" value="NZ_JBHSWZ010000476.1"/>
</dbReference>
<feature type="domain" description="Nudix hydrolase" evidence="2">
    <location>
        <begin position="36"/>
        <end position="174"/>
    </location>
</feature>
<dbReference type="GO" id="GO:0016787">
    <property type="term" value="F:hydrolase activity"/>
    <property type="evidence" value="ECO:0007669"/>
    <property type="project" value="UniProtKB-KW"/>
</dbReference>
<dbReference type="Proteomes" id="UP001597111">
    <property type="component" value="Unassembled WGS sequence"/>
</dbReference>
<dbReference type="InterPro" id="IPR000086">
    <property type="entry name" value="NUDIX_hydrolase_dom"/>
</dbReference>
<dbReference type="PROSITE" id="PS51462">
    <property type="entry name" value="NUDIX"/>
    <property type="match status" value="1"/>
</dbReference>
<evidence type="ECO:0000256" key="1">
    <source>
        <dbReference type="ARBA" id="ARBA00022801"/>
    </source>
</evidence>
<dbReference type="InterPro" id="IPR015797">
    <property type="entry name" value="NUDIX_hydrolase-like_dom_sf"/>
</dbReference>
<evidence type="ECO:0000313" key="3">
    <source>
        <dbReference type="EMBL" id="MFD1524788.1"/>
    </source>
</evidence>
<accession>A0ABD6B1T3</accession>
<dbReference type="PANTHER" id="PTHR43736">
    <property type="entry name" value="ADP-RIBOSE PYROPHOSPHATASE"/>
    <property type="match status" value="1"/>
</dbReference>
<dbReference type="SUPFAM" id="SSF55811">
    <property type="entry name" value="Nudix"/>
    <property type="match status" value="1"/>
</dbReference>
<organism evidence="3 4">
    <name type="scientific">Halolamina salina</name>
    <dbReference type="NCBI Taxonomy" id="1220023"/>
    <lineage>
        <taxon>Archaea</taxon>
        <taxon>Methanobacteriati</taxon>
        <taxon>Methanobacteriota</taxon>
        <taxon>Stenosarchaea group</taxon>
        <taxon>Halobacteria</taxon>
        <taxon>Halobacteriales</taxon>
        <taxon>Haloferacaceae</taxon>
    </lineage>
</organism>
<comment type="caution">
    <text evidence="3">The sequence shown here is derived from an EMBL/GenBank/DDBJ whole genome shotgun (WGS) entry which is preliminary data.</text>
</comment>
<dbReference type="PANTHER" id="PTHR43736:SF1">
    <property type="entry name" value="DIHYDRONEOPTERIN TRIPHOSPHATE DIPHOSPHATASE"/>
    <property type="match status" value="1"/>
</dbReference>
<reference evidence="3 4" key="1">
    <citation type="journal article" date="2019" name="Int. J. Syst. Evol. Microbiol.">
        <title>The Global Catalogue of Microorganisms (GCM) 10K type strain sequencing project: providing services to taxonomists for standard genome sequencing and annotation.</title>
        <authorList>
            <consortium name="The Broad Institute Genomics Platform"/>
            <consortium name="The Broad Institute Genome Sequencing Center for Infectious Disease"/>
            <person name="Wu L."/>
            <person name="Ma J."/>
        </authorList>
    </citation>
    <scope>NUCLEOTIDE SEQUENCE [LARGE SCALE GENOMIC DNA]</scope>
    <source>
        <strain evidence="3 4">CGMCC 1.12285</strain>
    </source>
</reference>
<dbReference type="Gene3D" id="3.90.79.10">
    <property type="entry name" value="Nucleoside Triphosphate Pyrophosphohydrolase"/>
    <property type="match status" value="1"/>
</dbReference>
<dbReference type="EMBL" id="JBHUDH010000003">
    <property type="protein sequence ID" value="MFD1524788.1"/>
    <property type="molecule type" value="Genomic_DNA"/>
</dbReference>
<keyword evidence="1" id="KW-0378">Hydrolase</keyword>